<dbReference type="PANTHER" id="PTHR11122:SF13">
    <property type="entry name" value="GLUCOSE-6-PHOSPHATE 1-EPIMERASE"/>
    <property type="match status" value="1"/>
</dbReference>
<protein>
    <recommendedName>
        <fullName evidence="3 5">glucose-6-phosphate 1-epimerase</fullName>
        <ecNumber evidence="3 5">5.1.3.15</ecNumber>
    </recommendedName>
</protein>
<dbReference type="Gene3D" id="2.70.98.10">
    <property type="match status" value="1"/>
</dbReference>
<dbReference type="SUPFAM" id="SSF74650">
    <property type="entry name" value="Galactose mutarotase-like"/>
    <property type="match status" value="1"/>
</dbReference>
<comment type="catalytic activity">
    <reaction evidence="1">
        <text>alpha-D-glucose 6-phosphate = beta-D-glucose 6-phosphate</text>
        <dbReference type="Rhea" id="RHEA:16249"/>
        <dbReference type="ChEBI" id="CHEBI:58225"/>
        <dbReference type="ChEBI" id="CHEBI:58247"/>
        <dbReference type="EC" id="5.1.3.15"/>
    </reaction>
</comment>
<dbReference type="InterPro" id="IPR014718">
    <property type="entry name" value="GH-type_carb-bd"/>
</dbReference>
<evidence type="ECO:0000256" key="4">
    <source>
        <dbReference type="ARBA" id="ARBA00023235"/>
    </source>
</evidence>
<name>A0AAV0TDP3_HYABA</name>
<accession>A0AAV0TDP3</accession>
<comment type="caution">
    <text evidence="7">The sequence shown here is derived from an EMBL/GenBank/DDBJ whole genome shotgun (WGS) entry which is preliminary data.</text>
</comment>
<evidence type="ECO:0000256" key="5">
    <source>
        <dbReference type="PIRNR" id="PIRNR016020"/>
    </source>
</evidence>
<dbReference type="EC" id="5.1.3.15" evidence="3 5"/>
<evidence type="ECO:0000256" key="1">
    <source>
        <dbReference type="ARBA" id="ARBA00001096"/>
    </source>
</evidence>
<dbReference type="EMBL" id="CANTFL010000183">
    <property type="protein sequence ID" value="CAI5717675.1"/>
    <property type="molecule type" value="Genomic_DNA"/>
</dbReference>
<dbReference type="AlphaFoldDB" id="A0AAV0TDP3"/>
<feature type="signal peptide" evidence="6">
    <location>
        <begin position="1"/>
        <end position="23"/>
    </location>
</feature>
<sequence>MVHSFLLKTAALVSSTMLASTLCASSPGAANELVTVMHPSGATAKVSLLGAQVLSYTTTSQPDVNVLFVSQSPTNGANPVRGGISVNFPIVESVDSFTGPEHGFARTSMWTLESLEQPRPDNGVDYTSATFILTWTEATFQIWPEKFELRYKVNVSADRLLTKLTVSNLGSAAFYVGVLLTSYLSVPDVLNDGVVVRGLQGLEYYDRVTRTNQTDSREMFGITSQVDSAYKDVGLDVVASVKGVGFVQDVAVRQFAQYGNGNHRPISDPSSCVVWNPWTEGAKAGLGVEEYRKMLAIGCGKVTEKFVQSTDVRYTVSSEITVTTRSA</sequence>
<keyword evidence="8" id="KW-1185">Reference proteome</keyword>
<organism evidence="7 8">
    <name type="scientific">Hyaloperonospora brassicae</name>
    <name type="common">Brassica downy mildew</name>
    <name type="synonym">Peronospora brassicae</name>
    <dbReference type="NCBI Taxonomy" id="162125"/>
    <lineage>
        <taxon>Eukaryota</taxon>
        <taxon>Sar</taxon>
        <taxon>Stramenopiles</taxon>
        <taxon>Oomycota</taxon>
        <taxon>Peronosporomycetes</taxon>
        <taxon>Peronosporales</taxon>
        <taxon>Peronosporaceae</taxon>
        <taxon>Hyaloperonospora</taxon>
    </lineage>
</organism>
<reference evidence="7" key="1">
    <citation type="submission" date="2022-12" db="EMBL/GenBank/DDBJ databases">
        <authorList>
            <person name="Webb A."/>
        </authorList>
    </citation>
    <scope>NUCLEOTIDE SEQUENCE</scope>
    <source>
        <strain evidence="7">Hp1</strain>
    </source>
</reference>
<keyword evidence="4 5" id="KW-0413">Isomerase</keyword>
<evidence type="ECO:0000313" key="7">
    <source>
        <dbReference type="EMBL" id="CAI5717675.1"/>
    </source>
</evidence>
<keyword evidence="6" id="KW-0732">Signal</keyword>
<gene>
    <name evidence="7" type="ORF">HBR001_LOCUS1864</name>
</gene>
<dbReference type="Proteomes" id="UP001162031">
    <property type="component" value="Unassembled WGS sequence"/>
</dbReference>
<dbReference type="InterPro" id="IPR025532">
    <property type="entry name" value="G6P_1-epimerase"/>
</dbReference>
<feature type="chain" id="PRO_5043449104" description="glucose-6-phosphate 1-epimerase" evidence="6">
    <location>
        <begin position="24"/>
        <end position="327"/>
    </location>
</feature>
<dbReference type="Pfam" id="PF01263">
    <property type="entry name" value="Aldose_epim"/>
    <property type="match status" value="1"/>
</dbReference>
<dbReference type="GO" id="GO:0005737">
    <property type="term" value="C:cytoplasm"/>
    <property type="evidence" value="ECO:0007669"/>
    <property type="project" value="TreeGrafter"/>
</dbReference>
<evidence type="ECO:0000256" key="2">
    <source>
        <dbReference type="ARBA" id="ARBA00005866"/>
    </source>
</evidence>
<evidence type="ECO:0000256" key="6">
    <source>
        <dbReference type="SAM" id="SignalP"/>
    </source>
</evidence>
<dbReference type="InterPro" id="IPR008183">
    <property type="entry name" value="Aldose_1/G6P_1-epimerase"/>
</dbReference>
<dbReference type="InterPro" id="IPR011013">
    <property type="entry name" value="Gal_mutarotase_sf_dom"/>
</dbReference>
<dbReference type="PIRSF" id="PIRSF016020">
    <property type="entry name" value="PHexose_mutarotase"/>
    <property type="match status" value="1"/>
</dbReference>
<dbReference type="PANTHER" id="PTHR11122">
    <property type="entry name" value="APOSPORY-ASSOCIATED PROTEIN C-RELATED"/>
    <property type="match status" value="1"/>
</dbReference>
<evidence type="ECO:0000256" key="3">
    <source>
        <dbReference type="ARBA" id="ARBA00012083"/>
    </source>
</evidence>
<dbReference type="GO" id="GO:0047938">
    <property type="term" value="F:glucose-6-phosphate 1-epimerase activity"/>
    <property type="evidence" value="ECO:0007669"/>
    <property type="project" value="UniProtKB-UniRule"/>
</dbReference>
<dbReference type="GO" id="GO:0030246">
    <property type="term" value="F:carbohydrate binding"/>
    <property type="evidence" value="ECO:0007669"/>
    <property type="project" value="UniProtKB-UniRule"/>
</dbReference>
<evidence type="ECO:0000313" key="8">
    <source>
        <dbReference type="Proteomes" id="UP001162031"/>
    </source>
</evidence>
<dbReference type="GO" id="GO:0005975">
    <property type="term" value="P:carbohydrate metabolic process"/>
    <property type="evidence" value="ECO:0007669"/>
    <property type="project" value="InterPro"/>
</dbReference>
<comment type="similarity">
    <text evidence="2 5">Belongs to the glucose-6-phosphate 1-epimerase family.</text>
</comment>
<proteinExistence type="inferred from homology"/>